<evidence type="ECO:0000256" key="1">
    <source>
        <dbReference type="SAM" id="MobiDB-lite"/>
    </source>
</evidence>
<dbReference type="Pfam" id="PF13770">
    <property type="entry name" value="DUF4169"/>
    <property type="match status" value="1"/>
</dbReference>
<dbReference type="Proteomes" id="UP001623232">
    <property type="component" value="Chromosome"/>
</dbReference>
<evidence type="ECO:0000313" key="2">
    <source>
        <dbReference type="EMBL" id="WZK87342.1"/>
    </source>
</evidence>
<reference evidence="2 3" key="1">
    <citation type="submission" date="2023-04" db="EMBL/GenBank/DDBJ databases">
        <title>Complete genome sequence of Alisedimentitalea scapharcae.</title>
        <authorList>
            <person name="Rong J.-C."/>
            <person name="Yi M.-L."/>
            <person name="Zhao Q."/>
        </authorList>
    </citation>
    <scope>NUCLEOTIDE SEQUENCE [LARGE SCALE GENOMIC DNA]</scope>
    <source>
        <strain evidence="2 3">KCTC 42119</strain>
    </source>
</reference>
<name>A0ABZ2XNC2_9RHOB</name>
<organism evidence="2 3">
    <name type="scientific">Aliisedimentitalea scapharcae</name>
    <dbReference type="NCBI Taxonomy" id="1524259"/>
    <lineage>
        <taxon>Bacteria</taxon>
        <taxon>Pseudomonadati</taxon>
        <taxon>Pseudomonadota</taxon>
        <taxon>Alphaproteobacteria</taxon>
        <taxon>Rhodobacterales</taxon>
        <taxon>Roseobacteraceae</taxon>
        <taxon>Aliisedimentitalea</taxon>
    </lineage>
</organism>
<proteinExistence type="predicted"/>
<keyword evidence="3" id="KW-1185">Reference proteome</keyword>
<dbReference type="EMBL" id="CP123584">
    <property type="protein sequence ID" value="WZK87342.1"/>
    <property type="molecule type" value="Genomic_DNA"/>
</dbReference>
<evidence type="ECO:0000313" key="3">
    <source>
        <dbReference type="Proteomes" id="UP001623232"/>
    </source>
</evidence>
<feature type="compositionally biased region" description="Basic and acidic residues" evidence="1">
    <location>
        <begin position="35"/>
        <end position="58"/>
    </location>
</feature>
<gene>
    <name evidence="2" type="ORF">QEZ52_11990</name>
</gene>
<protein>
    <submittedName>
        <fullName evidence="2">DUF4169 family protein</fullName>
    </submittedName>
</protein>
<feature type="region of interest" description="Disordered" evidence="1">
    <location>
        <begin position="1"/>
        <end position="58"/>
    </location>
</feature>
<dbReference type="InterPro" id="IPR025227">
    <property type="entry name" value="DUF4169"/>
</dbReference>
<accession>A0ABZ2XNC2</accession>
<sequence>MTGNVINLNKRRKLKRRADKKSLAKENTVRFGQSKAERDLEQARADRDSRNLDGHKTE</sequence>
<feature type="compositionally biased region" description="Basic residues" evidence="1">
    <location>
        <begin position="9"/>
        <end position="19"/>
    </location>
</feature>